<feature type="coiled-coil region" evidence="3">
    <location>
        <begin position="2"/>
        <end position="33"/>
    </location>
</feature>
<dbReference type="Pfam" id="PF01103">
    <property type="entry name" value="Omp85"/>
    <property type="match status" value="1"/>
</dbReference>
<dbReference type="eggNOG" id="KOG2602">
    <property type="taxonomic scope" value="Eukaryota"/>
</dbReference>
<dbReference type="AlphaFoldDB" id="B7G8L0"/>
<protein>
    <recommendedName>
        <fullName evidence="4">Bacterial surface antigen (D15) domain-containing protein</fullName>
    </recommendedName>
</protein>
<reference evidence="6" key="2">
    <citation type="submission" date="2008-08" db="EMBL/GenBank/DDBJ databases">
        <authorList>
            <consortium name="Diatom Consortium"/>
            <person name="Grigoriev I."/>
            <person name="Grimwood J."/>
            <person name="Kuo A."/>
            <person name="Otillar R.P."/>
            <person name="Salamov A."/>
            <person name="Detter J.C."/>
            <person name="Lindquist E."/>
            <person name="Shapiro H."/>
            <person name="Lucas S."/>
            <person name="Glavina del Rio T."/>
            <person name="Pitluck S."/>
            <person name="Rokhsar D."/>
            <person name="Bowler C."/>
        </authorList>
    </citation>
    <scope>GENOME REANNOTATION</scope>
    <source>
        <strain evidence="6">CCAP 1055/1</strain>
    </source>
</reference>
<keyword evidence="6" id="KW-1185">Reference proteome</keyword>
<dbReference type="PaxDb" id="2850-Phatr39419"/>
<proteinExistence type="predicted"/>
<dbReference type="GO" id="GO:0019867">
    <property type="term" value="C:outer membrane"/>
    <property type="evidence" value="ECO:0007669"/>
    <property type="project" value="InterPro"/>
</dbReference>
<dbReference type="RefSeq" id="XP_002183360.1">
    <property type="nucleotide sequence ID" value="XM_002183324.1"/>
</dbReference>
<evidence type="ECO:0000256" key="1">
    <source>
        <dbReference type="ARBA" id="ARBA00004370"/>
    </source>
</evidence>
<dbReference type="EMBL" id="CM000621">
    <property type="protein sequence ID" value="EEC45060.1"/>
    <property type="molecule type" value="Genomic_DNA"/>
</dbReference>
<dbReference type="Proteomes" id="UP000000759">
    <property type="component" value="Chromosome 19"/>
</dbReference>
<reference evidence="5 6" key="1">
    <citation type="journal article" date="2008" name="Nature">
        <title>The Phaeodactylum genome reveals the evolutionary history of diatom genomes.</title>
        <authorList>
            <person name="Bowler C."/>
            <person name="Allen A.E."/>
            <person name="Badger J.H."/>
            <person name="Grimwood J."/>
            <person name="Jabbari K."/>
            <person name="Kuo A."/>
            <person name="Maheswari U."/>
            <person name="Martens C."/>
            <person name="Maumus F."/>
            <person name="Otillar R.P."/>
            <person name="Rayko E."/>
            <person name="Salamov A."/>
            <person name="Vandepoele K."/>
            <person name="Beszteri B."/>
            <person name="Gruber A."/>
            <person name="Heijde M."/>
            <person name="Katinka M."/>
            <person name="Mock T."/>
            <person name="Valentin K."/>
            <person name="Verret F."/>
            <person name="Berges J.A."/>
            <person name="Brownlee C."/>
            <person name="Cadoret J.P."/>
            <person name="Chiovitti A."/>
            <person name="Choi C.J."/>
            <person name="Coesel S."/>
            <person name="De Martino A."/>
            <person name="Detter J.C."/>
            <person name="Durkin C."/>
            <person name="Falciatore A."/>
            <person name="Fournet J."/>
            <person name="Haruta M."/>
            <person name="Huysman M.J."/>
            <person name="Jenkins B.D."/>
            <person name="Jiroutova K."/>
            <person name="Jorgensen R.E."/>
            <person name="Joubert Y."/>
            <person name="Kaplan A."/>
            <person name="Kroger N."/>
            <person name="Kroth P.G."/>
            <person name="La Roche J."/>
            <person name="Lindquist E."/>
            <person name="Lommer M."/>
            <person name="Martin-Jezequel V."/>
            <person name="Lopez P.J."/>
            <person name="Lucas S."/>
            <person name="Mangogna M."/>
            <person name="McGinnis K."/>
            <person name="Medlin L.K."/>
            <person name="Montsant A."/>
            <person name="Oudot-Le Secq M.P."/>
            <person name="Napoli C."/>
            <person name="Obornik M."/>
            <person name="Parker M.S."/>
            <person name="Petit J.L."/>
            <person name="Porcel B.M."/>
            <person name="Poulsen N."/>
            <person name="Robison M."/>
            <person name="Rychlewski L."/>
            <person name="Rynearson T.A."/>
            <person name="Schmutz J."/>
            <person name="Shapiro H."/>
            <person name="Siaut M."/>
            <person name="Stanley M."/>
            <person name="Sussman M.R."/>
            <person name="Taylor A.R."/>
            <person name="Vardi A."/>
            <person name="von Dassow P."/>
            <person name="Vyverman W."/>
            <person name="Willis A."/>
            <person name="Wyrwicz L.S."/>
            <person name="Rokhsar D.S."/>
            <person name="Weissenbach J."/>
            <person name="Armbrust E.V."/>
            <person name="Green B.R."/>
            <person name="Van de Peer Y."/>
            <person name="Grigoriev I.V."/>
        </authorList>
    </citation>
    <scope>NUCLEOTIDE SEQUENCE [LARGE SCALE GENOMIC DNA]</scope>
    <source>
        <strain evidence="5 6">CCAP 1055/1</strain>
    </source>
</reference>
<keyword evidence="2" id="KW-0472">Membrane</keyword>
<dbReference type="STRING" id="556484.B7G8L0"/>
<sequence length="368" mass="40163">MNQAQLQQKQERLRQLQEEERQLRLQLQVQEHAATYQVELAWPARIVDSNGNAPRTNNELIQHRLLESGVLYEVPVRVGATVESTNAFIQDLEKTGCFNSVRVEVGQGVSDEDASTRVQKQLKITLDEKRWYRVNAGAGVKTDGWLRPETAVNDGFLPTAEIDHSLASPEYTPDLYYGVEWSLLSRDLVPRRQSKMPYAMDASPEVVSQAGPSLKHSILAEFRSNGELLDHPYSPTGGVEMHGSAEVAVPPGSVGFVRCNGGFGIHMPLLQSLSVHSIFNAGYLKALSFGGLCRPPTLSDRYYVGGPLRFRGFVPAGIGPRTKHGGSSTPGGDAVGGDFFYTATAMASITPTSGIQSVDSLRLRVVLG</sequence>
<evidence type="ECO:0000313" key="6">
    <source>
        <dbReference type="Proteomes" id="UP000000759"/>
    </source>
</evidence>
<dbReference type="InParanoid" id="B7G8L0"/>
<name>B7G8L0_PHATC</name>
<keyword evidence="3" id="KW-0175">Coiled coil</keyword>
<dbReference type="OrthoDB" id="1724197at2759"/>
<dbReference type="Gene3D" id="2.40.160.50">
    <property type="entry name" value="membrane protein fhac: a member of the omp85/tpsb transporter family"/>
    <property type="match status" value="1"/>
</dbReference>
<evidence type="ECO:0000259" key="4">
    <source>
        <dbReference type="Pfam" id="PF01103"/>
    </source>
</evidence>
<gene>
    <name evidence="5" type="ORF">PHATRDRAFT_39419</name>
</gene>
<evidence type="ECO:0000313" key="5">
    <source>
        <dbReference type="EMBL" id="EEC45060.1"/>
    </source>
</evidence>
<comment type="subcellular location">
    <subcellularLocation>
        <location evidence="1">Membrane</location>
    </subcellularLocation>
</comment>
<feature type="domain" description="Bacterial surface antigen (D15)" evidence="4">
    <location>
        <begin position="204"/>
        <end position="361"/>
    </location>
</feature>
<evidence type="ECO:0000256" key="2">
    <source>
        <dbReference type="ARBA" id="ARBA00023136"/>
    </source>
</evidence>
<evidence type="ECO:0000256" key="3">
    <source>
        <dbReference type="SAM" id="Coils"/>
    </source>
</evidence>
<accession>B7G8L0</accession>
<dbReference type="GeneID" id="7194938"/>
<organism evidence="5 6">
    <name type="scientific">Phaeodactylum tricornutum (strain CCAP 1055/1)</name>
    <dbReference type="NCBI Taxonomy" id="556484"/>
    <lineage>
        <taxon>Eukaryota</taxon>
        <taxon>Sar</taxon>
        <taxon>Stramenopiles</taxon>
        <taxon>Ochrophyta</taxon>
        <taxon>Bacillariophyta</taxon>
        <taxon>Bacillariophyceae</taxon>
        <taxon>Bacillariophycidae</taxon>
        <taxon>Naviculales</taxon>
        <taxon>Phaeodactylaceae</taxon>
        <taxon>Phaeodactylum</taxon>
    </lineage>
</organism>
<dbReference type="InterPro" id="IPR000184">
    <property type="entry name" value="Bac_surfAg_D15"/>
</dbReference>
<dbReference type="KEGG" id="pti:PHATRDRAFT_39419"/>